<dbReference type="Gene3D" id="3.40.50.460">
    <property type="entry name" value="Phosphofructokinase domain"/>
    <property type="match status" value="2"/>
</dbReference>
<keyword evidence="11 13" id="KW-0324">Glycolysis</keyword>
<comment type="subcellular location">
    <subcellularLocation>
        <location evidence="13">Cytoplasm</location>
    </subcellularLocation>
</comment>
<keyword evidence="10 13" id="KW-0460">Magnesium</keyword>
<feature type="region of interest" description="Interdomain linker" evidence="13">
    <location>
        <begin position="610"/>
        <end position="623"/>
    </location>
</feature>
<evidence type="ECO:0000256" key="1">
    <source>
        <dbReference type="ARBA" id="ARBA00001946"/>
    </source>
</evidence>
<feature type="binding site" evidence="13">
    <location>
        <position position="244"/>
    </location>
    <ligand>
        <name>ATP</name>
        <dbReference type="ChEBI" id="CHEBI:30616"/>
    </ligand>
</feature>
<feature type="binding site" evidence="13">
    <location>
        <position position="420"/>
    </location>
    <ligand>
        <name>substrate</name>
        <note>ligand shared between dimeric partners</note>
    </ligand>
</feature>
<dbReference type="InterPro" id="IPR009161">
    <property type="entry name" value="6-Pfructokinase_euk"/>
</dbReference>
<comment type="pathway">
    <text evidence="2 13 14">Carbohydrate degradation; glycolysis; D-glyceraldehyde 3-phosphate and glycerone phosphate from D-glucose: step 3/4.</text>
</comment>
<dbReference type="EMBL" id="OZ022411">
    <property type="protein sequence ID" value="CAK9441561.1"/>
    <property type="molecule type" value="Genomic_DNA"/>
</dbReference>
<evidence type="ECO:0000256" key="12">
    <source>
        <dbReference type="ARBA" id="ARBA00048070"/>
    </source>
</evidence>
<organism evidence="17 18">
    <name type="scientific">Lodderomyces beijingensis</name>
    <dbReference type="NCBI Taxonomy" id="1775926"/>
    <lineage>
        <taxon>Eukaryota</taxon>
        <taxon>Fungi</taxon>
        <taxon>Dikarya</taxon>
        <taxon>Ascomycota</taxon>
        <taxon>Saccharomycotina</taxon>
        <taxon>Pichiomycetes</taxon>
        <taxon>Debaryomycetaceae</taxon>
        <taxon>Candida/Lodderomyces clade</taxon>
        <taxon>Lodderomyces</taxon>
    </lineage>
</organism>
<proteinExistence type="inferred from homology"/>
<dbReference type="SUPFAM" id="SSF53784">
    <property type="entry name" value="Phosphofructokinase"/>
    <property type="match status" value="2"/>
</dbReference>
<feature type="binding site" evidence="13">
    <location>
        <position position="511"/>
    </location>
    <ligand>
        <name>substrate</name>
        <note>ligand shared between dimeric partners</note>
    </ligand>
</feature>
<dbReference type="InterPro" id="IPR015912">
    <property type="entry name" value="Phosphofructokinase_CS"/>
</dbReference>
<evidence type="ECO:0000256" key="5">
    <source>
        <dbReference type="ARBA" id="ARBA00022679"/>
    </source>
</evidence>
<dbReference type="InterPro" id="IPR035966">
    <property type="entry name" value="PKF_sf"/>
</dbReference>
<evidence type="ECO:0000256" key="2">
    <source>
        <dbReference type="ARBA" id="ARBA00004679"/>
    </source>
</evidence>
<dbReference type="Pfam" id="PF18468">
    <property type="entry name" value="Pfk_N"/>
    <property type="match status" value="1"/>
</dbReference>
<dbReference type="PRINTS" id="PR00476">
    <property type="entry name" value="PHFRCTKINASE"/>
</dbReference>
<evidence type="ECO:0000256" key="3">
    <source>
        <dbReference type="ARBA" id="ARBA00022490"/>
    </source>
</evidence>
<evidence type="ECO:0000256" key="9">
    <source>
        <dbReference type="ARBA" id="ARBA00022840"/>
    </source>
</evidence>
<feature type="binding site" evidence="13">
    <location>
        <begin position="307"/>
        <end position="308"/>
    </location>
    <ligand>
        <name>ATP</name>
        <dbReference type="ChEBI" id="CHEBI:30616"/>
    </ligand>
</feature>
<feature type="region of interest" description="C-terminal regulatory PFK domain 2" evidence="13">
    <location>
        <begin position="624"/>
        <end position="997"/>
    </location>
</feature>
<evidence type="ECO:0000259" key="15">
    <source>
        <dbReference type="Pfam" id="PF00365"/>
    </source>
</evidence>
<keyword evidence="7 13" id="KW-0547">Nucleotide-binding</keyword>
<dbReference type="PANTHER" id="PTHR13697:SF57">
    <property type="entry name" value="ATP-DEPENDENT 6-PHOSPHOFRUCTOKINASE SUBUNIT ALPHA"/>
    <property type="match status" value="1"/>
</dbReference>
<keyword evidence="6 13" id="KW-0479">Metal-binding</keyword>
<evidence type="ECO:0000256" key="8">
    <source>
        <dbReference type="ARBA" id="ARBA00022777"/>
    </source>
</evidence>
<feature type="binding site" description="in other chain" evidence="13">
    <location>
        <begin position="517"/>
        <end position="520"/>
    </location>
    <ligand>
        <name>substrate</name>
        <note>ligand shared between dimeric partners</note>
    </ligand>
</feature>
<feature type="domain" description="Phosphofructokinase" evidence="15">
    <location>
        <begin position="624"/>
        <end position="913"/>
    </location>
</feature>
<dbReference type="Gene3D" id="3.10.180.90">
    <property type="match status" value="1"/>
</dbReference>
<comment type="function">
    <text evidence="13">Catalyzes the phosphorylation of D-fructose 6-phosphate to fructose 1,6-bisphosphate by ATP, the first committing step of glycolysis.</text>
</comment>
<dbReference type="RefSeq" id="XP_066832367.1">
    <property type="nucleotide sequence ID" value="XM_066975760.1"/>
</dbReference>
<evidence type="ECO:0000313" key="18">
    <source>
        <dbReference type="Proteomes" id="UP001497383"/>
    </source>
</evidence>
<evidence type="ECO:0000256" key="4">
    <source>
        <dbReference type="ARBA" id="ARBA00022533"/>
    </source>
</evidence>
<keyword evidence="8 13" id="KW-0418">Kinase</keyword>
<dbReference type="PANTHER" id="PTHR13697">
    <property type="entry name" value="PHOSPHOFRUCTOKINASE"/>
    <property type="match status" value="1"/>
</dbReference>
<protein>
    <recommendedName>
        <fullName evidence="13">ATP-dependent 6-phosphofructokinase</fullName>
        <shortName evidence="13">ATP-PFK</shortName>
        <shortName evidence="13">Phosphofructokinase</shortName>
        <ecNumber evidence="13">2.7.1.11</ecNumber>
    </recommendedName>
    <alternativeName>
        <fullName evidence="13">Phosphohexokinase</fullName>
    </alternativeName>
</protein>
<feature type="binding site" description="in other chain" evidence="13">
    <location>
        <position position="855"/>
    </location>
    <ligand>
        <name>beta-D-fructose 2,6-bisphosphate</name>
        <dbReference type="ChEBI" id="CHEBI:58579"/>
        <note>allosteric activator; ligand shared between dimeric partners</note>
    </ligand>
</feature>
<feature type="binding site" description="in other chain" evidence="13">
    <location>
        <begin position="427"/>
        <end position="429"/>
    </location>
    <ligand>
        <name>substrate</name>
        <note>ligand shared between dimeric partners</note>
    </ligand>
</feature>
<dbReference type="Gene3D" id="3.40.50.450">
    <property type="match status" value="2"/>
</dbReference>
<evidence type="ECO:0000256" key="11">
    <source>
        <dbReference type="ARBA" id="ARBA00023152"/>
    </source>
</evidence>
<dbReference type="Proteomes" id="UP001497383">
    <property type="component" value="Chromosome 7"/>
</dbReference>
<feature type="domain" description="Phosphofructokinase" evidence="15">
    <location>
        <begin position="236"/>
        <end position="542"/>
    </location>
</feature>
<evidence type="ECO:0000256" key="7">
    <source>
        <dbReference type="ARBA" id="ARBA00022741"/>
    </source>
</evidence>
<sequence length="997" mass="110395">MPSLEPIDRLSYISLITNDQEKFLKSFKFYSDLGFRLTKSFSRVSPHGASAASMPQLQLGVSHDSLREAWLESYPLQDLDENGYLRPWQELSVYYGDNCEKLSESTIIKLRLSNEEPVSATCSKKLVFFSTELKKVKQILHHAKANAEMVGSNEIQVKDPLGNLLSFSNRKNPLSNKRYDSATDYIGEKTREILSGKGYLQDPKLKFRSEISLAIEEKETKAFDDKNGNETVKKKKIAVMTSGGDAPGMNPAVRAVVRAGIFYGCDVFAVYEGYEGLVKGGELLKQMEWTNVRSFLSLGGTAIGTARCKEFRERAGRLHAAYNMVTNGIDALVVCGGDGSLTGADLFRSEWPSLVKELIETGRLTKEQALPYQHLTIVGLVGSIDNDMSGTDVTIGAYSALERIVEMVDYIGATASSHSRAFVVEVMGRHCGWLALLAGIATGADYIFIPERPPKAGEWEKELTEICARHRDYGRRKTTVIVAEGAIDDELNPIKSDDVKKVLVDLGLDTRVTILGHVQRGGTAVAFDRRLATLQGVEAIKAVLELTPETPSPMIGILKNKIVRYPLVEAVKQTKEVAEAIENKDFDKAMSLRDTSFFDAYNYFRSISYYDDRSHQLSENRRLNIAVVHVGAASAGLNAATRAIVLNSIARGHTLYAVQDGFSGLDQGNMKQLGWLDVEGWHNRGGSEIGTNRTLPSQNYGKVAYNLQKFNIQGLIIIGGFEAFTALHQLHEEKVNYPIFDIPMVVVPATVSNNVPGSEYSLGSDTCLNQLVTYCDAVMQSASSSRRRVFVVEVQGGHSGYVASYCGLITGALATYTPEAKINLRELHQDIALLFKVFQADRGEDHNGKLVVRNEQASSVYSTQLIADIIKENANNRFETRTAIPGHVQQGYTPTANDRVMAVKFALKAMEFIEEWNKCTDNVDHIVSVGDSEVEQHQAVVIGIKGDLLEFTSVKHLYDTEANVELRKGKTVHWKDMIEVEDMLSGKTLLKLRQELS</sequence>
<comment type="activity regulation">
    <text evidence="13">Allosterically activated by ADP, AMP, or fructose 2,6-bisphosphate, and allosterically inhibited by ATP or citrate.</text>
</comment>
<gene>
    <name evidence="17" type="ORF">LODBEIA_P54290</name>
</gene>
<feature type="binding site" evidence="13">
    <location>
        <begin position="337"/>
        <end position="340"/>
    </location>
    <ligand>
        <name>ATP</name>
        <dbReference type="ChEBI" id="CHEBI:30616"/>
    </ligand>
</feature>
<keyword evidence="18" id="KW-1185">Reference proteome</keyword>
<comment type="cofactor">
    <cofactor evidence="1 13">
        <name>Mg(2+)</name>
        <dbReference type="ChEBI" id="CHEBI:18420"/>
    </cofactor>
</comment>
<feature type="binding site" evidence="13">
    <location>
        <position position="338"/>
    </location>
    <ligand>
        <name>Mg(2+)</name>
        <dbReference type="ChEBI" id="CHEBI:18420"/>
        <note>catalytic</note>
    </ligand>
</feature>
<dbReference type="PIRSF" id="PIRSF000533">
    <property type="entry name" value="ATP_PFK_euk"/>
    <property type="match status" value="1"/>
</dbReference>
<evidence type="ECO:0000313" key="17">
    <source>
        <dbReference type="EMBL" id="CAK9441561.1"/>
    </source>
</evidence>
<feature type="binding site" evidence="13">
    <location>
        <position position="788"/>
    </location>
    <ligand>
        <name>beta-D-fructose 2,6-bisphosphate</name>
        <dbReference type="ChEBI" id="CHEBI:58579"/>
        <note>allosteric activator; ligand shared between dimeric partners</note>
    </ligand>
</feature>
<dbReference type="InterPro" id="IPR000023">
    <property type="entry name" value="Phosphofructokinase_dom"/>
</dbReference>
<keyword evidence="9 13" id="KW-0067">ATP-binding</keyword>
<dbReference type="NCBIfam" id="TIGR02478">
    <property type="entry name" value="6PF1K_euk"/>
    <property type="match status" value="1"/>
</dbReference>
<evidence type="ECO:0000256" key="10">
    <source>
        <dbReference type="ARBA" id="ARBA00022842"/>
    </source>
</evidence>
<dbReference type="HAMAP" id="MF_03184">
    <property type="entry name" value="Phosphofructokinase_I_E"/>
    <property type="match status" value="1"/>
</dbReference>
<name>A0ABP0ZWF6_9ASCO</name>
<feature type="active site" description="Proton acceptor" evidence="13">
    <location>
        <position position="385"/>
    </location>
</feature>
<keyword evidence="3 13" id="KW-0963">Cytoplasm</keyword>
<feature type="binding site" description="in other chain" evidence="13">
    <location>
        <position position="484"/>
    </location>
    <ligand>
        <name>substrate</name>
        <note>ligand shared between dimeric partners</note>
    </ligand>
</feature>
<dbReference type="InterPro" id="IPR040712">
    <property type="entry name" value="Pfk_N"/>
</dbReference>
<dbReference type="GeneID" id="92210625"/>
<comment type="subunit">
    <text evidence="13">Homotetramer.</text>
</comment>
<feature type="binding site" description="in other chain" evidence="13">
    <location>
        <begin position="383"/>
        <end position="385"/>
    </location>
    <ligand>
        <name>substrate</name>
        <note>ligand shared between dimeric partners</note>
    </ligand>
</feature>
<feature type="binding site" description="in other chain" evidence="13">
    <location>
        <begin position="750"/>
        <end position="754"/>
    </location>
    <ligand>
        <name>beta-D-fructose 2,6-bisphosphate</name>
        <dbReference type="ChEBI" id="CHEBI:58579"/>
        <note>allosteric activator; ligand shared between dimeric partners</note>
    </ligand>
</feature>
<reference evidence="17 18" key="1">
    <citation type="submission" date="2024-03" db="EMBL/GenBank/DDBJ databases">
        <authorList>
            <person name="Brejova B."/>
        </authorList>
    </citation>
    <scope>NUCLEOTIDE SEQUENCE [LARGE SCALE GENOMIC DNA]</scope>
    <source>
        <strain evidence="17 18">CBS 14171</strain>
    </source>
</reference>
<dbReference type="Pfam" id="PF00365">
    <property type="entry name" value="PFK"/>
    <property type="match status" value="2"/>
</dbReference>
<evidence type="ECO:0000256" key="14">
    <source>
        <dbReference type="PIRNR" id="PIRNR000533"/>
    </source>
</evidence>
<dbReference type="EC" id="2.7.1.11" evidence="13"/>
<comment type="catalytic activity">
    <reaction evidence="12 13 14">
        <text>beta-D-fructose 6-phosphate + ATP = beta-D-fructose 1,6-bisphosphate + ADP + H(+)</text>
        <dbReference type="Rhea" id="RHEA:16109"/>
        <dbReference type="ChEBI" id="CHEBI:15378"/>
        <dbReference type="ChEBI" id="CHEBI:30616"/>
        <dbReference type="ChEBI" id="CHEBI:32966"/>
        <dbReference type="ChEBI" id="CHEBI:57634"/>
        <dbReference type="ChEBI" id="CHEBI:456216"/>
        <dbReference type="EC" id="2.7.1.11"/>
    </reaction>
</comment>
<comment type="similarity">
    <text evidence="14">Belongs to the phosphofructokinase type A (PFKA) family. ATP-dependent PFK group I subfamily. Eukaryotic two domain clade "E" sub-subfamily.</text>
</comment>
<accession>A0ABP0ZWF6</accession>
<keyword evidence="5 13" id="KW-0808">Transferase</keyword>
<feature type="binding site" description="in other chain" evidence="13">
    <location>
        <begin position="887"/>
        <end position="890"/>
    </location>
    <ligand>
        <name>beta-D-fructose 2,6-bisphosphate</name>
        <dbReference type="ChEBI" id="CHEBI:58579"/>
        <note>allosteric activator; ligand shared between dimeric partners</note>
    </ligand>
</feature>
<evidence type="ECO:0000256" key="6">
    <source>
        <dbReference type="ARBA" id="ARBA00022723"/>
    </source>
</evidence>
<feature type="binding site" description="in other chain" evidence="13">
    <location>
        <begin position="795"/>
        <end position="797"/>
    </location>
    <ligand>
        <name>beta-D-fructose 2,6-bisphosphate</name>
        <dbReference type="ChEBI" id="CHEBI:58579"/>
        <note>allosteric activator; ligand shared between dimeric partners</note>
    </ligand>
</feature>
<dbReference type="InterPro" id="IPR022953">
    <property type="entry name" value="ATP_PFK"/>
</dbReference>
<feature type="domain" description="Phosphofructokinase N-terminal" evidence="16">
    <location>
        <begin position="10"/>
        <end position="112"/>
    </location>
</feature>
<feature type="binding site" description="in other chain" evidence="13">
    <location>
        <position position="967"/>
    </location>
    <ligand>
        <name>beta-D-fructose 2,6-bisphosphate</name>
        <dbReference type="ChEBI" id="CHEBI:58579"/>
        <note>allosteric activator; ligand shared between dimeric partners</note>
    </ligand>
</feature>
<evidence type="ECO:0000256" key="13">
    <source>
        <dbReference type="HAMAP-Rule" id="MF_03184"/>
    </source>
</evidence>
<feature type="binding site" evidence="13">
    <location>
        <position position="881"/>
    </location>
    <ligand>
        <name>beta-D-fructose 2,6-bisphosphate</name>
        <dbReference type="ChEBI" id="CHEBI:58579"/>
        <note>allosteric activator; ligand shared between dimeric partners</note>
    </ligand>
</feature>
<dbReference type="PROSITE" id="PS00433">
    <property type="entry name" value="PHOSPHOFRUCTOKINASE"/>
    <property type="match status" value="1"/>
</dbReference>
<keyword evidence="4 13" id="KW-0021">Allosteric enzyme</keyword>
<evidence type="ECO:0000259" key="16">
    <source>
        <dbReference type="Pfam" id="PF18468"/>
    </source>
</evidence>
<feature type="region of interest" description="N-terminal catalytic PFK domain 1" evidence="13">
    <location>
        <begin position="1"/>
        <end position="609"/>
    </location>
</feature>
<comment type="similarity">
    <text evidence="13">Belongs to the phosphofructokinase type A (PFKA) family. ATP-dependent PFK group I subfamily. Eukaryotic two domain clade 'E' sub-subfamily.</text>
</comment>
<feature type="binding site" description="in other chain" evidence="13">
    <location>
        <position position="693"/>
    </location>
    <ligand>
        <name>beta-D-fructose 2,6-bisphosphate</name>
        <dbReference type="ChEBI" id="CHEBI:58579"/>
        <note>allosteric activator; ligand shared between dimeric partners</note>
    </ligand>
</feature>